<proteinExistence type="inferred from homology"/>
<gene>
    <name evidence="6" type="ORF">R1sor_023267</name>
</gene>
<sequence>MGVSNLSLIFGLILLHVMIFISQCECRPDPSTSGRHLLKLVSVPPTLVTYHNGLTLSSRPETSSSPIYLIWYGDFSDSQKSIVRDFFTSFQSSSLQTPSVSSWWKPLQAYVDSRGSSIPSEIHLEAEISDSSCSKGKSLNKLDLEDLVVGSVRDGLFPADAHGFYLLLTAEDVSVEGFCRSSCGSHASTRPVVETQDKHLVFGWVGNSVKQCAGRCAWPYARPDFGNQMSPPLLAPNGDVGMDGLIINVAAILAGGFTNPFGNGYYQGDAGAPLEAATACSGVYGPGAFPGFPGELSRDVITGVSFNAFGANDRRSFYSQMTGILTPDASDLCAREKSWIYNVLIS</sequence>
<feature type="chain" id="PRO_5044765492" evidence="5">
    <location>
        <begin position="27"/>
        <end position="346"/>
    </location>
</feature>
<reference evidence="6 7" key="1">
    <citation type="submission" date="2024-09" db="EMBL/GenBank/DDBJ databases">
        <title>Chromosome-scale assembly of Riccia sorocarpa.</title>
        <authorList>
            <person name="Paukszto L."/>
        </authorList>
    </citation>
    <scope>NUCLEOTIDE SEQUENCE [LARGE SCALE GENOMIC DNA]</scope>
    <source>
        <strain evidence="6">LP-2024</strain>
        <tissue evidence="6">Aerial parts of the thallus</tissue>
    </source>
</reference>
<evidence type="ECO:0000256" key="1">
    <source>
        <dbReference type="ARBA" id="ARBA00004613"/>
    </source>
</evidence>
<comment type="caution">
    <text evidence="6">The sequence shown here is derived from an EMBL/GenBank/DDBJ whole genome shotgun (WGS) entry which is preliminary data.</text>
</comment>
<organism evidence="6 7">
    <name type="scientific">Riccia sorocarpa</name>
    <dbReference type="NCBI Taxonomy" id="122646"/>
    <lineage>
        <taxon>Eukaryota</taxon>
        <taxon>Viridiplantae</taxon>
        <taxon>Streptophyta</taxon>
        <taxon>Embryophyta</taxon>
        <taxon>Marchantiophyta</taxon>
        <taxon>Marchantiopsida</taxon>
        <taxon>Marchantiidae</taxon>
        <taxon>Marchantiales</taxon>
        <taxon>Ricciaceae</taxon>
        <taxon>Riccia</taxon>
    </lineage>
</organism>
<evidence type="ECO:0000256" key="3">
    <source>
        <dbReference type="ARBA" id="ARBA00022729"/>
    </source>
</evidence>
<evidence type="ECO:0000256" key="5">
    <source>
        <dbReference type="SAM" id="SignalP"/>
    </source>
</evidence>
<evidence type="ECO:0000313" key="6">
    <source>
        <dbReference type="EMBL" id="KAL3680311.1"/>
    </source>
</evidence>
<dbReference type="PANTHER" id="PTHR31279">
    <property type="entry name" value="PROTEIN EXORDIUM-LIKE 5"/>
    <property type="match status" value="1"/>
</dbReference>
<feature type="signal peptide" evidence="5">
    <location>
        <begin position="1"/>
        <end position="26"/>
    </location>
</feature>
<evidence type="ECO:0000256" key="4">
    <source>
        <dbReference type="ARBA" id="ARBA00023591"/>
    </source>
</evidence>
<accession>A0ABD3GNZ7</accession>
<dbReference type="AlphaFoldDB" id="A0ABD3GNZ7"/>
<dbReference type="Proteomes" id="UP001633002">
    <property type="component" value="Unassembled WGS sequence"/>
</dbReference>
<dbReference type="PANTHER" id="PTHR31279:SF58">
    <property type="entry name" value="PROTEIN EXORDIUM-LIKE 2"/>
    <property type="match status" value="1"/>
</dbReference>
<dbReference type="EMBL" id="JBJQOH010000007">
    <property type="protein sequence ID" value="KAL3680311.1"/>
    <property type="molecule type" value="Genomic_DNA"/>
</dbReference>
<evidence type="ECO:0000313" key="7">
    <source>
        <dbReference type="Proteomes" id="UP001633002"/>
    </source>
</evidence>
<keyword evidence="7" id="KW-1185">Reference proteome</keyword>
<name>A0ABD3GNZ7_9MARC</name>
<protein>
    <submittedName>
        <fullName evidence="6">Uncharacterized protein</fullName>
    </submittedName>
</protein>
<comment type="subcellular location">
    <subcellularLocation>
        <location evidence="1">Secreted</location>
    </subcellularLocation>
</comment>
<dbReference type="Pfam" id="PF04674">
    <property type="entry name" value="Phi_1"/>
    <property type="match status" value="1"/>
</dbReference>
<evidence type="ECO:0000256" key="2">
    <source>
        <dbReference type="ARBA" id="ARBA00022525"/>
    </source>
</evidence>
<keyword evidence="3 5" id="KW-0732">Signal</keyword>
<comment type="similarity">
    <text evidence="4">Belongs to the EXORDIUM family.</text>
</comment>
<keyword evidence="2" id="KW-0964">Secreted</keyword>
<dbReference type="GO" id="GO:0005576">
    <property type="term" value="C:extracellular region"/>
    <property type="evidence" value="ECO:0007669"/>
    <property type="project" value="UniProtKB-SubCell"/>
</dbReference>
<dbReference type="InterPro" id="IPR006766">
    <property type="entry name" value="EXORDIUM-like"/>
</dbReference>